<evidence type="ECO:0000256" key="1">
    <source>
        <dbReference type="ARBA" id="ARBA00004604"/>
    </source>
</evidence>
<dbReference type="GO" id="GO:0003677">
    <property type="term" value="F:DNA binding"/>
    <property type="evidence" value="ECO:0007669"/>
    <property type="project" value="UniProtKB-KW"/>
</dbReference>
<comment type="subcellular location">
    <subcellularLocation>
        <location evidence="1">Nucleus</location>
        <location evidence="1">Nucleolus</location>
    </subcellularLocation>
    <subcellularLocation>
        <location evidence="2">Nucleus</location>
        <location evidence="2">Nucleoplasm</location>
    </subcellularLocation>
</comment>
<dbReference type="PROSITE" id="PS50217">
    <property type="entry name" value="BZIP"/>
    <property type="match status" value="1"/>
</dbReference>
<protein>
    <recommendedName>
        <fullName evidence="9">BZIP domain-containing protein</fullName>
    </recommendedName>
</protein>
<dbReference type="Pfam" id="PF25781">
    <property type="entry name" value="TPR_TEX10"/>
    <property type="match status" value="1"/>
</dbReference>
<proteinExistence type="inferred from homology"/>
<comment type="similarity">
    <text evidence="3">Belongs to the IPI1/TEX10 family.</text>
</comment>
<dbReference type="PROSITE" id="PS00036">
    <property type="entry name" value="BZIP_BASIC"/>
    <property type="match status" value="1"/>
</dbReference>
<dbReference type="PANTHER" id="PTHR16056:SF2">
    <property type="entry name" value="TESTIS-EXPRESSED PROTEIN 10"/>
    <property type="match status" value="1"/>
</dbReference>
<feature type="region of interest" description="Disordered" evidence="8">
    <location>
        <begin position="76"/>
        <end position="97"/>
    </location>
</feature>
<keyword evidence="6" id="KW-0804">Transcription</keyword>
<evidence type="ECO:0000256" key="8">
    <source>
        <dbReference type="SAM" id="MobiDB-lite"/>
    </source>
</evidence>
<dbReference type="InterPro" id="IPR004827">
    <property type="entry name" value="bZIP"/>
</dbReference>
<evidence type="ECO:0000256" key="3">
    <source>
        <dbReference type="ARBA" id="ARBA00006427"/>
    </source>
</evidence>
<dbReference type="Gene3D" id="1.20.5.170">
    <property type="match status" value="1"/>
</dbReference>
<keyword evidence="7" id="KW-0539">Nucleus</keyword>
<dbReference type="GO" id="GO:0003700">
    <property type="term" value="F:DNA-binding transcription factor activity"/>
    <property type="evidence" value="ECO:0007669"/>
    <property type="project" value="InterPro"/>
</dbReference>
<dbReference type="InterPro" id="IPR016024">
    <property type="entry name" value="ARM-type_fold"/>
</dbReference>
<dbReference type="Pfam" id="PF00170">
    <property type="entry name" value="bZIP_1"/>
    <property type="match status" value="1"/>
</dbReference>
<evidence type="ECO:0000256" key="5">
    <source>
        <dbReference type="ARBA" id="ARBA00023125"/>
    </source>
</evidence>
<dbReference type="FunFam" id="1.20.5.170:FF:000020">
    <property type="entry name" value="BZIP transcription factor"/>
    <property type="match status" value="1"/>
</dbReference>
<dbReference type="EMBL" id="JAQQAF010000003">
    <property type="protein sequence ID" value="KAJ8500743.1"/>
    <property type="molecule type" value="Genomic_DNA"/>
</dbReference>
<gene>
    <name evidence="10" type="ORF">OPV22_011295</name>
</gene>
<dbReference type="InterPro" id="IPR057949">
    <property type="entry name" value="TPR_TEX10"/>
</dbReference>
<dbReference type="InterPro" id="IPR011989">
    <property type="entry name" value="ARM-like"/>
</dbReference>
<dbReference type="Pfam" id="PF12333">
    <property type="entry name" value="Ipi1_N"/>
    <property type="match status" value="1"/>
</dbReference>
<dbReference type="Gene3D" id="1.25.10.10">
    <property type="entry name" value="Leucine-rich Repeat Variant"/>
    <property type="match status" value="1"/>
</dbReference>
<keyword evidence="11" id="KW-1185">Reference proteome</keyword>
<reference evidence="10 11" key="1">
    <citation type="submission" date="2022-12" db="EMBL/GenBank/DDBJ databases">
        <title>Chromosome-scale assembly of the Ensete ventricosum genome.</title>
        <authorList>
            <person name="Dussert Y."/>
            <person name="Stocks J."/>
            <person name="Wendawek A."/>
            <person name="Woldeyes F."/>
            <person name="Nichols R.A."/>
            <person name="Borrell J.S."/>
        </authorList>
    </citation>
    <scope>NUCLEOTIDE SEQUENCE [LARGE SCALE GENOMIC DNA]</scope>
    <source>
        <strain evidence="11">cv. Maze</strain>
        <tissue evidence="10">Seeds</tissue>
    </source>
</reference>
<evidence type="ECO:0000256" key="6">
    <source>
        <dbReference type="ARBA" id="ARBA00023163"/>
    </source>
</evidence>
<sequence length="1061" mass="120833">MHPGEVASISPSLRAHYNMPRIDVTSSHFSNPFGPCLSQHLQGTPLMHGFGLPGSFLDGSATSDEAGGRQLSLAEERRKRRMISNRESARRSRMRKQKHLSELWSQVIHLRSANRQLLDELNRVVRERDQIARENDRLRHEESELQKKLENDAPVESAEKRPSELRAHGKPVDDDKRRGDERALAFSQPPPSTSPAAPHPIGRGLIQLRCHRHLLAEFIMVRPKPSSSKKPKRGVDFKKIKHKIGRKLPPARNATSVEIKSKAIVLPEQSVASERDGLAVNKKGLTLRELLQQTSHHNAKIRRAALTGVRDLVLKYPLELKLHKLAILEKLRERICDNDKVVRETLYHLLKTVIFPSSKEDITAPIISLFMAYIFNAMAHLAVDIRLMAFKFFELVVLNYPSSFMLYAEKVLDNYVDILRNNQIYLVDKSKLKNALGGLAHCLSLLSNKSREDDRLNNLNQGIVQLKGLYAYKSEVHEVNAGISSVSGNLEILVPVLINSFLESTSMRRTMDVIDAPTFDCMLCTLQCINSAVKIYEIEKPYRLIFNGPDVTQNNMMIYMRKLWETFPVGQLSQSPEKVDNKYIVLDIKIAGIFLHLTKWMNDTSFLDEKLLGFIESLLLAGTNTPLNRVLMEKHIGSLLPFIPRLLSQVMGCWKARLLEAFTYSFKECKVDSRLYIAYLSVVEELLSVTSNLGLPTCAAAYQDLLGHQIAWMRELPRILLHLGVKHPSTTMVVLKILLRIGQSSMPNSPLGIDYDCLQFPLREFYAIKTDAGSVHYGPFMKLPHDCQELAICCLYYFSSLSLDFLESLTNCCLCNDMEPLILLRIVEVLQSAYKAGHVPISEYIGFMVTQVARFKVFPEKFLVEKNHGNVSNRKTFKSLTDAVFGCLTQMGDSCIMLKLLCKNILNEMSLKPPIDNFRGLLRMIISLDTRPTKLLDEDIINLSKLLCRYMVDAASCISEDPNVAHRFNQMRIFDYYVKPCIILFFASDKLLLLVLKSLDYFLMEDCILLPSQSCAKYGFESSSRIHAVNYWIQTSIADRLKKEADYKEFKKLINYNHLTK</sequence>
<dbReference type="InterPro" id="IPR024679">
    <property type="entry name" value="Ipi1_N"/>
</dbReference>
<accession>A0AAV8RN60</accession>
<dbReference type="PANTHER" id="PTHR16056">
    <property type="entry name" value="REGULATOR OF MICROTUBULE DYNAMICS PROTEIN"/>
    <property type="match status" value="1"/>
</dbReference>
<feature type="domain" description="BZIP" evidence="9">
    <location>
        <begin position="75"/>
        <end position="138"/>
    </location>
</feature>
<dbReference type="InterPro" id="IPR045314">
    <property type="entry name" value="bZIP_plant_GBF1"/>
</dbReference>
<keyword evidence="4" id="KW-0805">Transcription regulation</keyword>
<dbReference type="InterPro" id="IPR046347">
    <property type="entry name" value="bZIP_sf"/>
</dbReference>
<dbReference type="AlphaFoldDB" id="A0AAV8RN60"/>
<dbReference type="Proteomes" id="UP001222027">
    <property type="component" value="Unassembled WGS sequence"/>
</dbReference>
<evidence type="ECO:0000259" key="9">
    <source>
        <dbReference type="PROSITE" id="PS50217"/>
    </source>
</evidence>
<evidence type="ECO:0000256" key="7">
    <source>
        <dbReference type="ARBA" id="ARBA00023242"/>
    </source>
</evidence>
<dbReference type="FunFam" id="1.25.10.10:FF:000348">
    <property type="entry name" value="uncharacterized protein LOC106763108 isoform X2"/>
    <property type="match status" value="1"/>
</dbReference>
<comment type="caution">
    <text evidence="10">The sequence shown here is derived from an EMBL/GenBank/DDBJ whole genome shotgun (WGS) entry which is preliminary data.</text>
</comment>
<evidence type="ECO:0000256" key="2">
    <source>
        <dbReference type="ARBA" id="ARBA00004642"/>
    </source>
</evidence>
<dbReference type="SUPFAM" id="SSF57959">
    <property type="entry name" value="Leucine zipper domain"/>
    <property type="match status" value="1"/>
</dbReference>
<dbReference type="GO" id="GO:0005634">
    <property type="term" value="C:nucleus"/>
    <property type="evidence" value="ECO:0007669"/>
    <property type="project" value="UniProtKB-SubCell"/>
</dbReference>
<evidence type="ECO:0000313" key="11">
    <source>
        <dbReference type="Proteomes" id="UP001222027"/>
    </source>
</evidence>
<keyword evidence="5" id="KW-0238">DNA-binding</keyword>
<dbReference type="SMART" id="SM00338">
    <property type="entry name" value="BRLZ"/>
    <property type="match status" value="1"/>
</dbReference>
<feature type="region of interest" description="Disordered" evidence="8">
    <location>
        <begin position="135"/>
        <end position="178"/>
    </location>
</feature>
<dbReference type="SUPFAM" id="SSF48371">
    <property type="entry name" value="ARM repeat"/>
    <property type="match status" value="1"/>
</dbReference>
<evidence type="ECO:0000313" key="10">
    <source>
        <dbReference type="EMBL" id="KAJ8500743.1"/>
    </source>
</evidence>
<name>A0AAV8RN60_ENSVE</name>
<organism evidence="10 11">
    <name type="scientific">Ensete ventricosum</name>
    <name type="common">Abyssinian banana</name>
    <name type="synonym">Musa ensete</name>
    <dbReference type="NCBI Taxonomy" id="4639"/>
    <lineage>
        <taxon>Eukaryota</taxon>
        <taxon>Viridiplantae</taxon>
        <taxon>Streptophyta</taxon>
        <taxon>Embryophyta</taxon>
        <taxon>Tracheophyta</taxon>
        <taxon>Spermatophyta</taxon>
        <taxon>Magnoliopsida</taxon>
        <taxon>Liliopsida</taxon>
        <taxon>Zingiberales</taxon>
        <taxon>Musaceae</taxon>
        <taxon>Ensete</taxon>
    </lineage>
</organism>
<dbReference type="CDD" id="cd14702">
    <property type="entry name" value="bZIP_plant_GBF1"/>
    <property type="match status" value="1"/>
</dbReference>
<evidence type="ECO:0000256" key="4">
    <source>
        <dbReference type="ARBA" id="ARBA00023015"/>
    </source>
</evidence>